<name>A0A5B7J4S7_PORTR</name>
<reference evidence="1 2" key="1">
    <citation type="submission" date="2019-05" db="EMBL/GenBank/DDBJ databases">
        <title>Another draft genome of Portunus trituberculatus and its Hox gene families provides insights of decapod evolution.</title>
        <authorList>
            <person name="Jeong J.-H."/>
            <person name="Song I."/>
            <person name="Kim S."/>
            <person name="Choi T."/>
            <person name="Kim D."/>
            <person name="Ryu S."/>
            <person name="Kim W."/>
        </authorList>
    </citation>
    <scope>NUCLEOTIDE SEQUENCE [LARGE SCALE GENOMIC DNA]</scope>
    <source>
        <tissue evidence="1">Muscle</tissue>
    </source>
</reference>
<protein>
    <submittedName>
        <fullName evidence="1">Uncharacterized protein</fullName>
    </submittedName>
</protein>
<evidence type="ECO:0000313" key="2">
    <source>
        <dbReference type="Proteomes" id="UP000324222"/>
    </source>
</evidence>
<sequence length="59" mass="6593">MGKEQGSIRLEMFGVAGRANRWGVDAQLSTPPFTYYYTVLPTRIATPRLSDTSDSWLAL</sequence>
<gene>
    <name evidence="1" type="ORF">E2C01_084656</name>
</gene>
<organism evidence="1 2">
    <name type="scientific">Portunus trituberculatus</name>
    <name type="common">Swimming crab</name>
    <name type="synonym">Neptunus trituberculatus</name>
    <dbReference type="NCBI Taxonomy" id="210409"/>
    <lineage>
        <taxon>Eukaryota</taxon>
        <taxon>Metazoa</taxon>
        <taxon>Ecdysozoa</taxon>
        <taxon>Arthropoda</taxon>
        <taxon>Crustacea</taxon>
        <taxon>Multicrustacea</taxon>
        <taxon>Malacostraca</taxon>
        <taxon>Eumalacostraca</taxon>
        <taxon>Eucarida</taxon>
        <taxon>Decapoda</taxon>
        <taxon>Pleocyemata</taxon>
        <taxon>Brachyura</taxon>
        <taxon>Eubrachyura</taxon>
        <taxon>Portunoidea</taxon>
        <taxon>Portunidae</taxon>
        <taxon>Portuninae</taxon>
        <taxon>Portunus</taxon>
    </lineage>
</organism>
<evidence type="ECO:0000313" key="1">
    <source>
        <dbReference type="EMBL" id="MPC89699.1"/>
    </source>
</evidence>
<dbReference type="EMBL" id="VSRR010081893">
    <property type="protein sequence ID" value="MPC89699.1"/>
    <property type="molecule type" value="Genomic_DNA"/>
</dbReference>
<keyword evidence="2" id="KW-1185">Reference proteome</keyword>
<dbReference type="Proteomes" id="UP000324222">
    <property type="component" value="Unassembled WGS sequence"/>
</dbReference>
<dbReference type="AlphaFoldDB" id="A0A5B7J4S7"/>
<comment type="caution">
    <text evidence="1">The sequence shown here is derived from an EMBL/GenBank/DDBJ whole genome shotgun (WGS) entry which is preliminary data.</text>
</comment>
<accession>A0A5B7J4S7</accession>
<proteinExistence type="predicted"/>